<feature type="region of interest" description="Disordered" evidence="1">
    <location>
        <begin position="11"/>
        <end position="77"/>
    </location>
</feature>
<sequence length="576" mass="63156">MGFDKRAFLAAFRANNTQDSEKEPPPPYEEEADCPRHDGSGTPPIQPPPGYEKAEAKTAPTEKGKQPGVADFDASKRPPIPATAAYLLQKDEESKKKLQATVDGFCGAPDPGMFEFELVCLLCFEYETECSCSIPNPKTTADPWQIPQVKKPKRPFTFPAKLATEIGDIPAHLSAAMAQSLWPAITRGMIPIFNDQSLAVLRSRALERMQDPKEILRNMVNPVSTLLSPAECRCGCRLEICTKIRAKYGLESKQSIEECSVTSYKVRTRTFNAVRLPYGITCFDLSDIGLYEVKTADEDDFLFYCSILPTFWNVYPSPRPKSNPADINWHMVLESLLHETLTLQNSRMSRYDILPIRAMSYMDGSTRAVMRAENFAAGPGFLVMEVTPSAPSSPKYSIIDCGYSLGHVSGINSPRTACADAFMSQAASAQPKFGSLESVSVGKGWGGLSLDPRSDGHLYLKKRYGPFIKKAMVGLPRRGSPGKMCDGSCSRKKSSSGAYFAGFAPPEMDLSQTTVYILDKDPLAWVVISQWASSHPRHLIFVSHEQCLVCTILDAPAGSIIASGLPPIALFGAMIT</sequence>
<evidence type="ECO:0000313" key="2">
    <source>
        <dbReference type="EMBL" id="VUC26648.1"/>
    </source>
</evidence>
<keyword evidence="3" id="KW-1185">Reference proteome</keyword>
<gene>
    <name evidence="2" type="ORF">CLO192961_LOCUS193998</name>
</gene>
<evidence type="ECO:0000313" key="3">
    <source>
        <dbReference type="Proteomes" id="UP000766486"/>
    </source>
</evidence>
<comment type="caution">
    <text evidence="2">The sequence shown here is derived from an EMBL/GenBank/DDBJ whole genome shotgun (WGS) entry which is preliminary data.</text>
</comment>
<accession>A0ABY6U6C7</accession>
<organism evidence="2 3">
    <name type="scientific">Bionectria ochroleuca</name>
    <name type="common">Gliocladium roseum</name>
    <dbReference type="NCBI Taxonomy" id="29856"/>
    <lineage>
        <taxon>Eukaryota</taxon>
        <taxon>Fungi</taxon>
        <taxon>Dikarya</taxon>
        <taxon>Ascomycota</taxon>
        <taxon>Pezizomycotina</taxon>
        <taxon>Sordariomycetes</taxon>
        <taxon>Hypocreomycetidae</taxon>
        <taxon>Hypocreales</taxon>
        <taxon>Bionectriaceae</taxon>
        <taxon>Clonostachys</taxon>
    </lineage>
</organism>
<name>A0ABY6U6C7_BIOOC</name>
<dbReference type="Proteomes" id="UP000766486">
    <property type="component" value="Unassembled WGS sequence"/>
</dbReference>
<reference evidence="2 3" key="1">
    <citation type="submission" date="2019-06" db="EMBL/GenBank/DDBJ databases">
        <authorList>
            <person name="Broberg M."/>
        </authorList>
    </citation>
    <scope>NUCLEOTIDE SEQUENCE [LARGE SCALE GENOMIC DNA]</scope>
</reference>
<dbReference type="EMBL" id="CABFNS010000755">
    <property type="protein sequence ID" value="VUC26648.1"/>
    <property type="molecule type" value="Genomic_DNA"/>
</dbReference>
<proteinExistence type="predicted"/>
<feature type="compositionally biased region" description="Basic and acidic residues" evidence="1">
    <location>
        <begin position="52"/>
        <end position="65"/>
    </location>
</feature>
<protein>
    <submittedName>
        <fullName evidence="2">Uncharacterized protein</fullName>
    </submittedName>
</protein>
<evidence type="ECO:0000256" key="1">
    <source>
        <dbReference type="SAM" id="MobiDB-lite"/>
    </source>
</evidence>